<accession>A0A7I7XZ36</accession>
<protein>
    <recommendedName>
        <fullName evidence="8">Cutinase</fullName>
        <ecNumber evidence="8">3.1.1.-</ecNumber>
    </recommendedName>
</protein>
<dbReference type="PANTHER" id="PTHR33630:SF9">
    <property type="entry name" value="CUTINASE 4"/>
    <property type="match status" value="1"/>
</dbReference>
<dbReference type="Pfam" id="PF01083">
    <property type="entry name" value="Cutinase"/>
    <property type="match status" value="1"/>
</dbReference>
<dbReference type="GO" id="GO:0005576">
    <property type="term" value="C:extracellular region"/>
    <property type="evidence" value="ECO:0007669"/>
    <property type="project" value="UniProtKB-SubCell"/>
</dbReference>
<dbReference type="InterPro" id="IPR043580">
    <property type="entry name" value="CUTINASE_1"/>
</dbReference>
<dbReference type="PROSITE" id="PS00155">
    <property type="entry name" value="CUTINASE_1"/>
    <property type="match status" value="1"/>
</dbReference>
<evidence type="ECO:0000256" key="4">
    <source>
        <dbReference type="ARBA" id="ARBA00022525"/>
    </source>
</evidence>
<keyword evidence="4 8" id="KW-0964">Secreted</keyword>
<evidence type="ECO:0000313" key="10">
    <source>
        <dbReference type="Proteomes" id="UP000466931"/>
    </source>
</evidence>
<evidence type="ECO:0000256" key="8">
    <source>
        <dbReference type="RuleBase" id="RU361263"/>
    </source>
</evidence>
<reference evidence="9" key="2">
    <citation type="submission" date="2020-02" db="EMBL/GenBank/DDBJ databases">
        <authorList>
            <person name="Matsumoto Y."/>
            <person name="Motooka D."/>
            <person name="Nakamura S."/>
        </authorList>
    </citation>
    <scope>NUCLEOTIDE SEQUENCE</scope>
    <source>
        <strain evidence="9">JCM 13671</strain>
    </source>
</reference>
<dbReference type="Proteomes" id="UP000466931">
    <property type="component" value="Chromosome"/>
</dbReference>
<dbReference type="AlphaFoldDB" id="A0A7I7XZ36"/>
<dbReference type="InterPro" id="IPR029058">
    <property type="entry name" value="AB_hydrolase_fold"/>
</dbReference>
<evidence type="ECO:0000256" key="6">
    <source>
        <dbReference type="ARBA" id="ARBA00022801"/>
    </source>
</evidence>
<gene>
    <name evidence="9" type="primary">cut1</name>
    <name evidence="9" type="ORF">MCNF_32200</name>
</gene>
<evidence type="ECO:0000256" key="3">
    <source>
        <dbReference type="ARBA" id="ARBA00022487"/>
    </source>
</evidence>
<name>A0A7I7XZ36_9MYCO</name>
<organism evidence="9 10">
    <name type="scientific">Mycolicibacterium confluentis</name>
    <dbReference type="NCBI Taxonomy" id="28047"/>
    <lineage>
        <taxon>Bacteria</taxon>
        <taxon>Bacillati</taxon>
        <taxon>Actinomycetota</taxon>
        <taxon>Actinomycetes</taxon>
        <taxon>Mycobacteriales</taxon>
        <taxon>Mycobacteriaceae</taxon>
        <taxon>Mycolicibacterium</taxon>
    </lineage>
</organism>
<dbReference type="Gene3D" id="3.40.50.1820">
    <property type="entry name" value="alpha/beta hydrolase"/>
    <property type="match status" value="1"/>
</dbReference>
<dbReference type="SMART" id="SM01110">
    <property type="entry name" value="Cutinase"/>
    <property type="match status" value="1"/>
</dbReference>
<comment type="similarity">
    <text evidence="2 8">Belongs to the cutinase family.</text>
</comment>
<dbReference type="PANTHER" id="PTHR33630">
    <property type="entry name" value="CUTINASE RV1984C-RELATED-RELATED"/>
    <property type="match status" value="1"/>
</dbReference>
<keyword evidence="3 8" id="KW-0719">Serine esterase</keyword>
<dbReference type="InterPro" id="IPR000675">
    <property type="entry name" value="Cutinase/axe"/>
</dbReference>
<evidence type="ECO:0000313" key="9">
    <source>
        <dbReference type="EMBL" id="BBZ34615.1"/>
    </source>
</evidence>
<sequence length="235" mass="24340">MTAWPPFALRAAVFAFAMAFFAAPAFLSPPVAASTAGGCPDVELVFARGTFEPSGLGRVGDALASSLRSRLPERTVAVYAVNYPASLDFGRAAEGVADASGHIRRLYERCPDTDIVLGGYSQGAAVSAYVTSDSVPADFVLPAGIDGVLPTSVAEHVAAVTLFGKPSSEVVQLVHRGSPPLALGAPYAGKTLDLCAPADPVCQPGSFNRAAHSSYTVNGMVDQAADFVARRLQMH</sequence>
<keyword evidence="5 8" id="KW-0732">Signal</keyword>
<reference evidence="9" key="1">
    <citation type="journal article" date="2019" name="Emerg. Microbes Infect.">
        <title>Comprehensive subspecies identification of 175 nontuberculous mycobacteria species based on 7547 genomic profiles.</title>
        <authorList>
            <person name="Matsumoto Y."/>
            <person name="Kinjo T."/>
            <person name="Motooka D."/>
            <person name="Nabeya D."/>
            <person name="Jung N."/>
            <person name="Uechi K."/>
            <person name="Horii T."/>
            <person name="Iida T."/>
            <person name="Fujita J."/>
            <person name="Nakamura S."/>
        </authorList>
    </citation>
    <scope>NUCLEOTIDE SEQUENCE [LARGE SCALE GENOMIC DNA]</scope>
    <source>
        <strain evidence="9">JCM 13671</strain>
    </source>
</reference>
<comment type="function">
    <text evidence="8">Catalyzes the hydrolysis of complex carboxylic polyesters found in the cell wall of plants. Degrades cutin, a macromolecule that forms the structure of the plant cuticle.</text>
</comment>
<dbReference type="GO" id="GO:0052689">
    <property type="term" value="F:carboxylic ester hydrolase activity"/>
    <property type="evidence" value="ECO:0007669"/>
    <property type="project" value="UniProtKB-KW"/>
</dbReference>
<keyword evidence="10" id="KW-1185">Reference proteome</keyword>
<keyword evidence="7" id="KW-1015">Disulfide bond</keyword>
<proteinExistence type="inferred from homology"/>
<evidence type="ECO:0000256" key="5">
    <source>
        <dbReference type="ARBA" id="ARBA00022729"/>
    </source>
</evidence>
<evidence type="ECO:0000256" key="2">
    <source>
        <dbReference type="ARBA" id="ARBA00007534"/>
    </source>
</evidence>
<feature type="chain" id="PRO_5039754001" description="Cutinase" evidence="8">
    <location>
        <begin position="28"/>
        <end position="235"/>
    </location>
</feature>
<comment type="subcellular location">
    <subcellularLocation>
        <location evidence="1 8">Secreted</location>
    </subcellularLocation>
</comment>
<evidence type="ECO:0000256" key="7">
    <source>
        <dbReference type="ARBA" id="ARBA00023157"/>
    </source>
</evidence>
<dbReference type="EC" id="3.1.1.-" evidence="8"/>
<evidence type="ECO:0000256" key="1">
    <source>
        <dbReference type="ARBA" id="ARBA00004613"/>
    </source>
</evidence>
<feature type="signal peptide" evidence="8">
    <location>
        <begin position="1"/>
        <end position="27"/>
    </location>
</feature>
<dbReference type="EMBL" id="AP022612">
    <property type="protein sequence ID" value="BBZ34615.1"/>
    <property type="molecule type" value="Genomic_DNA"/>
</dbReference>
<dbReference type="SUPFAM" id="SSF53474">
    <property type="entry name" value="alpha/beta-Hydrolases"/>
    <property type="match status" value="1"/>
</dbReference>
<keyword evidence="6 8" id="KW-0378">Hydrolase</keyword>